<organism evidence="11 12">
    <name type="scientific">Babjeviella inositovora NRRL Y-12698</name>
    <dbReference type="NCBI Taxonomy" id="984486"/>
    <lineage>
        <taxon>Eukaryota</taxon>
        <taxon>Fungi</taxon>
        <taxon>Dikarya</taxon>
        <taxon>Ascomycota</taxon>
        <taxon>Saccharomycotina</taxon>
        <taxon>Pichiomycetes</taxon>
        <taxon>Serinales incertae sedis</taxon>
        <taxon>Babjeviella</taxon>
    </lineage>
</organism>
<keyword evidence="5" id="KW-0010">Activator</keyword>
<dbReference type="Proteomes" id="UP000094336">
    <property type="component" value="Unassembled WGS sequence"/>
</dbReference>
<dbReference type="SMART" id="SM00066">
    <property type="entry name" value="GAL4"/>
    <property type="match status" value="1"/>
</dbReference>
<comment type="similarity">
    <text evidence="8">Belongs to the xlnR/xlr1 family.</text>
</comment>
<dbReference type="GO" id="GO:0006351">
    <property type="term" value="P:DNA-templated transcription"/>
    <property type="evidence" value="ECO:0007669"/>
    <property type="project" value="InterPro"/>
</dbReference>
<dbReference type="Gene3D" id="4.10.240.10">
    <property type="entry name" value="Zn(2)-C6 fungal-type DNA-binding domain"/>
    <property type="match status" value="1"/>
</dbReference>
<evidence type="ECO:0000256" key="7">
    <source>
        <dbReference type="ARBA" id="ARBA00023242"/>
    </source>
</evidence>
<evidence type="ECO:0000256" key="6">
    <source>
        <dbReference type="ARBA" id="ARBA00023163"/>
    </source>
</evidence>
<dbReference type="GO" id="GO:0008270">
    <property type="term" value="F:zinc ion binding"/>
    <property type="evidence" value="ECO:0007669"/>
    <property type="project" value="InterPro"/>
</dbReference>
<name>A0A1E3QVM6_9ASCO</name>
<evidence type="ECO:0000313" key="11">
    <source>
        <dbReference type="EMBL" id="ODQ81017.1"/>
    </source>
</evidence>
<feature type="region of interest" description="Disordered" evidence="9">
    <location>
        <begin position="223"/>
        <end position="242"/>
    </location>
</feature>
<dbReference type="GO" id="GO:0003677">
    <property type="term" value="F:DNA binding"/>
    <property type="evidence" value="ECO:0007669"/>
    <property type="project" value="UniProtKB-KW"/>
</dbReference>
<keyword evidence="1" id="KW-0479">Metal-binding</keyword>
<evidence type="ECO:0000313" key="12">
    <source>
        <dbReference type="Proteomes" id="UP000094336"/>
    </source>
</evidence>
<evidence type="ECO:0000256" key="8">
    <source>
        <dbReference type="ARBA" id="ARBA00037990"/>
    </source>
</evidence>
<gene>
    <name evidence="11" type="ORF">BABINDRAFT_165741</name>
</gene>
<feature type="domain" description="Zn(2)-C6 fungal-type" evidence="10">
    <location>
        <begin position="12"/>
        <end position="41"/>
    </location>
</feature>
<evidence type="ECO:0000259" key="10">
    <source>
        <dbReference type="PROSITE" id="PS50048"/>
    </source>
</evidence>
<dbReference type="OrthoDB" id="5365785at2759"/>
<dbReference type="InterPro" id="IPR036864">
    <property type="entry name" value="Zn2-C6_fun-type_DNA-bd_sf"/>
</dbReference>
<dbReference type="PANTHER" id="PTHR47663:SF1">
    <property type="entry name" value="XYLANOLYTIC TRANSCRIPTIONAL ACTIVATOR XLNR-RELATED"/>
    <property type="match status" value="1"/>
</dbReference>
<dbReference type="GeneID" id="30148217"/>
<dbReference type="PANTHER" id="PTHR47663">
    <property type="entry name" value="XYLANOLYTIC TRANSCRIPTIONAL ACTIVATOR XLNR-RELATED"/>
    <property type="match status" value="1"/>
</dbReference>
<dbReference type="PROSITE" id="PS50048">
    <property type="entry name" value="ZN2_CY6_FUNGAL_2"/>
    <property type="match status" value="1"/>
</dbReference>
<feature type="region of interest" description="Disordered" evidence="9">
    <location>
        <begin position="48"/>
        <end position="75"/>
    </location>
</feature>
<keyword evidence="3" id="KW-0805">Transcription regulation</keyword>
<evidence type="ECO:0000256" key="2">
    <source>
        <dbReference type="ARBA" id="ARBA00022833"/>
    </source>
</evidence>
<evidence type="ECO:0000256" key="3">
    <source>
        <dbReference type="ARBA" id="ARBA00023015"/>
    </source>
</evidence>
<keyword evidence="7" id="KW-0539">Nucleus</keyword>
<feature type="compositionally biased region" description="Polar residues" evidence="9">
    <location>
        <begin position="64"/>
        <end position="75"/>
    </location>
</feature>
<evidence type="ECO:0000256" key="4">
    <source>
        <dbReference type="ARBA" id="ARBA00023125"/>
    </source>
</evidence>
<dbReference type="CDD" id="cd00067">
    <property type="entry name" value="GAL4"/>
    <property type="match status" value="1"/>
</dbReference>
<dbReference type="Pfam" id="PF00172">
    <property type="entry name" value="Zn_clus"/>
    <property type="match status" value="1"/>
</dbReference>
<sequence>MSYVVKRRTRKACDLCNIKRTKCGGGDPCTNCSRTDLECTYNRVERKRGRASERYPKVRRKNASKATPDSQLHTSSMEYHQEGSILLPFSTSIMSSNTTYNRAGPQTYYGHTPPICALRNLGNMPFQLEDGSEAPPFRPGGFEILRKKLAYPKATHRSLIYDYKTSLLGRGVPIRELLFSKIERSKESFFTQRGDLSQDLTKNVSSEASLKFSESLHKEVYSTNELKKRQGDRQGAERTYLQDSQKYHQRGYTYYGLFGGESLQTFYDQSSSSYGHQGTSPGLILHNMMYTPQEKHLGDVYYPNSGEGPRPRYLCLEPVIGLLKLIGVSPDLADSLLEHYFASPSPPGLVAPVLRPASFLVTEETDRHRMRSSSQTLLLSMLLVAILDFDLPFPVQLSARQDIYERLSASVTALLPLVKSLGTLDDAICYIHLAGTTPLSISPLNAFTWWKQLYACALSLRLNEELIRDSEGVRYSSETREERRRVFWLVYFMDLHVSFMCNMRVVSHSENISLDALHPCSDESWLDREITEFCGTNAIPGESASLDETSSLEYGLGEIGFIQKESGADLSHLTVQPDTFGLFIALSQLASTKSSHSLYLEMFQDYLPLRQSIRLYNAELEAYRDTFLSSDYHYFKFITGVMNGIIYRPSSYNTAVSQRARLGTPSYIWEPAFVMESPLMDFRAVTTAPVSGQLLLKTRSGQSSIPDAWVIEGVGHLEKILRADPGLRRHPLIMQFFLFVLAVEVLSMTDSIPQRISTYGLFYAEYKRYSDIVVHAIKGLTTTLQCPYLKLVQSYCCEAVKDVSRLMLSANDEEPEVTARRLRRRQGLSTYSWLGDATGLAA</sequence>
<dbReference type="RefSeq" id="XP_018986345.1">
    <property type="nucleotide sequence ID" value="XM_019130364.1"/>
</dbReference>
<dbReference type="InterPro" id="IPR051439">
    <property type="entry name" value="XlnR/Xlr1"/>
</dbReference>
<dbReference type="GO" id="GO:0000981">
    <property type="term" value="F:DNA-binding transcription factor activity, RNA polymerase II-specific"/>
    <property type="evidence" value="ECO:0007669"/>
    <property type="project" value="InterPro"/>
</dbReference>
<evidence type="ECO:0000256" key="5">
    <source>
        <dbReference type="ARBA" id="ARBA00023159"/>
    </source>
</evidence>
<dbReference type="AlphaFoldDB" id="A0A1E3QVM6"/>
<accession>A0A1E3QVM6</accession>
<dbReference type="EMBL" id="KV454428">
    <property type="protein sequence ID" value="ODQ81017.1"/>
    <property type="molecule type" value="Genomic_DNA"/>
</dbReference>
<proteinExistence type="inferred from homology"/>
<dbReference type="Pfam" id="PF04082">
    <property type="entry name" value="Fungal_trans"/>
    <property type="match status" value="1"/>
</dbReference>
<evidence type="ECO:0000256" key="1">
    <source>
        <dbReference type="ARBA" id="ARBA00022723"/>
    </source>
</evidence>
<keyword evidence="6" id="KW-0804">Transcription</keyword>
<protein>
    <recommendedName>
        <fullName evidence="10">Zn(2)-C6 fungal-type domain-containing protein</fullName>
    </recommendedName>
</protein>
<evidence type="ECO:0000256" key="9">
    <source>
        <dbReference type="SAM" id="MobiDB-lite"/>
    </source>
</evidence>
<dbReference type="CDD" id="cd12148">
    <property type="entry name" value="fungal_TF_MHR"/>
    <property type="match status" value="1"/>
</dbReference>
<reference evidence="12" key="1">
    <citation type="submission" date="2016-05" db="EMBL/GenBank/DDBJ databases">
        <title>Comparative genomics of biotechnologically important yeasts.</title>
        <authorList>
            <consortium name="DOE Joint Genome Institute"/>
            <person name="Riley R."/>
            <person name="Haridas S."/>
            <person name="Wolfe K.H."/>
            <person name="Lopes M.R."/>
            <person name="Hittinger C.T."/>
            <person name="Goker M."/>
            <person name="Salamov A."/>
            <person name="Wisecaver J."/>
            <person name="Long T.M."/>
            <person name="Aerts A.L."/>
            <person name="Barry K."/>
            <person name="Choi C."/>
            <person name="Clum A."/>
            <person name="Coughlan A.Y."/>
            <person name="Deshpande S."/>
            <person name="Douglass A.P."/>
            <person name="Hanson S.J."/>
            <person name="Klenk H.-P."/>
            <person name="Labutti K."/>
            <person name="Lapidus A."/>
            <person name="Lindquist E."/>
            <person name="Lipzen A."/>
            <person name="Meier-Kolthoff J.P."/>
            <person name="Ohm R.A."/>
            <person name="Otillar R.P."/>
            <person name="Pangilinan J."/>
            <person name="Peng Y."/>
            <person name="Rokas A."/>
            <person name="Rosa C.A."/>
            <person name="Scheuner C."/>
            <person name="Sibirny A.A."/>
            <person name="Slot J.C."/>
            <person name="Stielow J.B."/>
            <person name="Sun H."/>
            <person name="Kurtzman C.P."/>
            <person name="Blackwell M."/>
            <person name="Grigoriev I.V."/>
            <person name="Jeffries T.W."/>
        </authorList>
    </citation>
    <scope>NUCLEOTIDE SEQUENCE [LARGE SCALE GENOMIC DNA]</scope>
    <source>
        <strain evidence="12">NRRL Y-12698</strain>
    </source>
</reference>
<dbReference type="InterPro" id="IPR001138">
    <property type="entry name" value="Zn2Cys6_DnaBD"/>
</dbReference>
<dbReference type="SUPFAM" id="SSF57701">
    <property type="entry name" value="Zn2/Cys6 DNA-binding domain"/>
    <property type="match status" value="1"/>
</dbReference>
<dbReference type="STRING" id="984486.A0A1E3QVM6"/>
<keyword evidence="2" id="KW-0862">Zinc</keyword>
<keyword evidence="12" id="KW-1185">Reference proteome</keyword>
<feature type="compositionally biased region" description="Basic and acidic residues" evidence="9">
    <location>
        <begin position="223"/>
        <end position="236"/>
    </location>
</feature>
<keyword evidence="4" id="KW-0238">DNA-binding</keyword>
<dbReference type="InterPro" id="IPR007219">
    <property type="entry name" value="XnlR_reg_dom"/>
</dbReference>